<evidence type="ECO:0000313" key="3">
    <source>
        <dbReference type="EMBL" id="CAF4778281.1"/>
    </source>
</evidence>
<keyword evidence="2" id="KW-0732">Signal</keyword>
<accession>A0A821N0M7</accession>
<evidence type="ECO:0000256" key="1">
    <source>
        <dbReference type="SAM" id="MobiDB-lite"/>
    </source>
</evidence>
<dbReference type="EMBL" id="CAJOBZ010000004">
    <property type="protein sequence ID" value="CAF4778281.1"/>
    <property type="molecule type" value="Genomic_DNA"/>
</dbReference>
<comment type="caution">
    <text evidence="3">The sequence shown here is derived from an EMBL/GenBank/DDBJ whole genome shotgun (WGS) entry which is preliminary data.</text>
</comment>
<evidence type="ECO:0000313" key="4">
    <source>
        <dbReference type="Proteomes" id="UP000663880"/>
    </source>
</evidence>
<name>A0A821N0M7_9NEOP</name>
<dbReference type="AlphaFoldDB" id="A0A821N0M7"/>
<dbReference type="OrthoDB" id="10482268at2759"/>
<evidence type="ECO:0000256" key="2">
    <source>
        <dbReference type="SAM" id="SignalP"/>
    </source>
</evidence>
<dbReference type="Proteomes" id="UP000663880">
    <property type="component" value="Unassembled WGS sequence"/>
</dbReference>
<protein>
    <submittedName>
        <fullName evidence="3">Uncharacterized protein</fullName>
    </submittedName>
</protein>
<proteinExistence type="predicted"/>
<keyword evidence="4" id="KW-1185">Reference proteome</keyword>
<organism evidence="3 4">
    <name type="scientific">Pieris macdunnoughi</name>
    <dbReference type="NCBI Taxonomy" id="345717"/>
    <lineage>
        <taxon>Eukaryota</taxon>
        <taxon>Metazoa</taxon>
        <taxon>Ecdysozoa</taxon>
        <taxon>Arthropoda</taxon>
        <taxon>Hexapoda</taxon>
        <taxon>Insecta</taxon>
        <taxon>Pterygota</taxon>
        <taxon>Neoptera</taxon>
        <taxon>Endopterygota</taxon>
        <taxon>Lepidoptera</taxon>
        <taxon>Glossata</taxon>
        <taxon>Ditrysia</taxon>
        <taxon>Papilionoidea</taxon>
        <taxon>Pieridae</taxon>
        <taxon>Pierinae</taxon>
        <taxon>Pieris</taxon>
    </lineage>
</organism>
<sequence>MTRIIVSVLVAAVSGAAITPVEERLQNNSTTGILESELDVGLRKDVYDKQNKNSNEEHTANTNDGNEEETTVVTESASWVTETDINHTTSDINDETTTQYTTEDFEVERIGAGFSYEILSSALG</sequence>
<feature type="chain" id="PRO_5032358994" evidence="2">
    <location>
        <begin position="16"/>
        <end position="124"/>
    </location>
</feature>
<feature type="compositionally biased region" description="Basic and acidic residues" evidence="1">
    <location>
        <begin position="47"/>
        <end position="59"/>
    </location>
</feature>
<feature type="region of interest" description="Disordered" evidence="1">
    <location>
        <begin position="47"/>
        <end position="76"/>
    </location>
</feature>
<feature type="signal peptide" evidence="2">
    <location>
        <begin position="1"/>
        <end position="15"/>
    </location>
</feature>
<gene>
    <name evidence="3" type="ORF">PMACD_LOCUS2194</name>
</gene>
<reference evidence="3" key="1">
    <citation type="submission" date="2021-02" db="EMBL/GenBank/DDBJ databases">
        <authorList>
            <person name="Steward A R."/>
        </authorList>
    </citation>
    <scope>NUCLEOTIDE SEQUENCE</scope>
</reference>